<evidence type="ECO:0000256" key="8">
    <source>
        <dbReference type="ARBA" id="ARBA00023175"/>
    </source>
</evidence>
<gene>
    <name evidence="12" type="ORF">AKO1_013463</name>
</gene>
<evidence type="ECO:0000256" key="7">
    <source>
        <dbReference type="ARBA" id="ARBA00023017"/>
    </source>
</evidence>
<keyword evidence="5" id="KW-0493">Microtubule</keyword>
<keyword evidence="3" id="KW-0963">Cytoplasm</keyword>
<keyword evidence="6" id="KW-0677">Repeat</keyword>
<dbReference type="SMART" id="SM00320">
    <property type="entry name" value="WD40"/>
    <property type="match status" value="3"/>
</dbReference>
<evidence type="ECO:0000313" key="12">
    <source>
        <dbReference type="EMBL" id="KAL0488973.1"/>
    </source>
</evidence>
<dbReference type="GO" id="GO:0005874">
    <property type="term" value="C:microtubule"/>
    <property type="evidence" value="ECO:0007669"/>
    <property type="project" value="UniProtKB-KW"/>
</dbReference>
<keyword evidence="13" id="KW-1185">Reference proteome</keyword>
<dbReference type="InterPro" id="IPR001680">
    <property type="entry name" value="WD40_rpt"/>
</dbReference>
<feature type="compositionally biased region" description="Low complexity" evidence="11">
    <location>
        <begin position="221"/>
        <end position="245"/>
    </location>
</feature>
<dbReference type="PANTHER" id="PTHR12442">
    <property type="entry name" value="DYNEIN INTERMEDIATE CHAIN"/>
    <property type="match status" value="1"/>
</dbReference>
<dbReference type="GO" id="GO:0003341">
    <property type="term" value="P:cilium movement"/>
    <property type="evidence" value="ECO:0007669"/>
    <property type="project" value="TreeGrafter"/>
</dbReference>
<keyword evidence="4" id="KW-0853">WD repeat</keyword>
<dbReference type="InterPro" id="IPR036322">
    <property type="entry name" value="WD40_repeat_dom_sf"/>
</dbReference>
<sequence>MTLKIETPILPSHSSSHSHDSDNDHSSNALTNGTGGSKNDSDYLVGLAGGTCFDFNKKSDHLFIVGTEEGKIHACSKAYNSQYLQTYEGHNMMTVYAVKWNFFHPNVFLSAGADWTVKLWDQNYKTPLMTFELGSSVGDVAWAPYSSTTFAAVTDNGKVHVFDLSINKHDSLCHQFVVKKAKLTHLAFNPVEPIIIVGDDKGGVQALKLSPNLRRLVKVEPSANGHGPGAGSSSSSTSTAGAQGNKQPPKLDAQAQITKLDKILETTSKSL</sequence>
<feature type="region of interest" description="Disordered" evidence="11">
    <location>
        <begin position="1"/>
        <end position="34"/>
    </location>
</feature>
<dbReference type="InterPro" id="IPR050687">
    <property type="entry name" value="Dynein_IC"/>
</dbReference>
<evidence type="ECO:0000256" key="9">
    <source>
        <dbReference type="ARBA" id="ARBA00023212"/>
    </source>
</evidence>
<evidence type="ECO:0000313" key="13">
    <source>
        <dbReference type="Proteomes" id="UP001431209"/>
    </source>
</evidence>
<protein>
    <submittedName>
        <fullName evidence="12">Dynein intermediate chain</fullName>
    </submittedName>
</protein>
<evidence type="ECO:0000256" key="10">
    <source>
        <dbReference type="ARBA" id="ARBA00023273"/>
    </source>
</evidence>
<evidence type="ECO:0000256" key="3">
    <source>
        <dbReference type="ARBA" id="ARBA00022490"/>
    </source>
</evidence>
<dbReference type="InterPro" id="IPR015943">
    <property type="entry name" value="WD40/YVTN_repeat-like_dom_sf"/>
</dbReference>
<evidence type="ECO:0000256" key="4">
    <source>
        <dbReference type="ARBA" id="ARBA00022574"/>
    </source>
</evidence>
<feature type="region of interest" description="Disordered" evidence="11">
    <location>
        <begin position="220"/>
        <end position="254"/>
    </location>
</feature>
<reference evidence="12 13" key="1">
    <citation type="submission" date="2024-03" db="EMBL/GenBank/DDBJ databases">
        <title>The Acrasis kona genome and developmental transcriptomes reveal deep origins of eukaryotic multicellular pathways.</title>
        <authorList>
            <person name="Sheikh S."/>
            <person name="Fu C.-J."/>
            <person name="Brown M.W."/>
            <person name="Baldauf S.L."/>
        </authorList>
    </citation>
    <scope>NUCLEOTIDE SEQUENCE [LARGE SCALE GENOMIC DNA]</scope>
    <source>
        <strain evidence="12 13">ATCC MYA-3509</strain>
    </source>
</reference>
<keyword evidence="10" id="KW-0966">Cell projection</keyword>
<name>A0AAW2ZGK1_9EUKA</name>
<proteinExistence type="inferred from homology"/>
<dbReference type="FunFam" id="2.130.10.10:FF:000251">
    <property type="entry name" value="Dynein axonemal intermediate chain 1"/>
    <property type="match status" value="1"/>
</dbReference>
<comment type="similarity">
    <text evidence="2">Belongs to the dynein intermediate chain family.</text>
</comment>
<dbReference type="GO" id="GO:0036158">
    <property type="term" value="P:outer dynein arm assembly"/>
    <property type="evidence" value="ECO:0007669"/>
    <property type="project" value="TreeGrafter"/>
</dbReference>
<keyword evidence="9" id="KW-0206">Cytoskeleton</keyword>
<accession>A0AAW2ZGK1</accession>
<evidence type="ECO:0000256" key="1">
    <source>
        <dbReference type="ARBA" id="ARBA00004430"/>
    </source>
</evidence>
<dbReference type="AlphaFoldDB" id="A0AAW2ZGK1"/>
<dbReference type="Pfam" id="PF00400">
    <property type="entry name" value="WD40"/>
    <property type="match status" value="1"/>
</dbReference>
<evidence type="ECO:0000256" key="6">
    <source>
        <dbReference type="ARBA" id="ARBA00022737"/>
    </source>
</evidence>
<evidence type="ECO:0000256" key="11">
    <source>
        <dbReference type="SAM" id="MobiDB-lite"/>
    </source>
</evidence>
<organism evidence="12 13">
    <name type="scientific">Acrasis kona</name>
    <dbReference type="NCBI Taxonomy" id="1008807"/>
    <lineage>
        <taxon>Eukaryota</taxon>
        <taxon>Discoba</taxon>
        <taxon>Heterolobosea</taxon>
        <taxon>Tetramitia</taxon>
        <taxon>Eutetramitia</taxon>
        <taxon>Acrasidae</taxon>
        <taxon>Acrasis</taxon>
    </lineage>
</organism>
<dbReference type="EMBL" id="JAOPGA020001503">
    <property type="protein sequence ID" value="KAL0488973.1"/>
    <property type="molecule type" value="Genomic_DNA"/>
</dbReference>
<evidence type="ECO:0000256" key="2">
    <source>
        <dbReference type="ARBA" id="ARBA00011059"/>
    </source>
</evidence>
<dbReference type="GO" id="GO:0045504">
    <property type="term" value="F:dynein heavy chain binding"/>
    <property type="evidence" value="ECO:0007669"/>
    <property type="project" value="TreeGrafter"/>
</dbReference>
<comment type="caution">
    <text evidence="12">The sequence shown here is derived from an EMBL/GenBank/DDBJ whole genome shotgun (WGS) entry which is preliminary data.</text>
</comment>
<comment type="subcellular location">
    <subcellularLocation>
        <location evidence="1">Cytoplasm</location>
        <location evidence="1">Cytoskeleton</location>
        <location evidence="1">Cilium axoneme</location>
    </subcellularLocation>
</comment>
<dbReference type="PANTHER" id="PTHR12442:SF11">
    <property type="entry name" value="DYNEIN AXONEMAL INTERMEDIATE CHAIN 1"/>
    <property type="match status" value="1"/>
</dbReference>
<dbReference type="Proteomes" id="UP001431209">
    <property type="component" value="Unassembled WGS sequence"/>
</dbReference>
<dbReference type="GO" id="GO:0036157">
    <property type="term" value="C:outer dynein arm"/>
    <property type="evidence" value="ECO:0007669"/>
    <property type="project" value="TreeGrafter"/>
</dbReference>
<evidence type="ECO:0000256" key="5">
    <source>
        <dbReference type="ARBA" id="ARBA00022701"/>
    </source>
</evidence>
<dbReference type="GO" id="GO:0045503">
    <property type="term" value="F:dynein light chain binding"/>
    <property type="evidence" value="ECO:0007669"/>
    <property type="project" value="TreeGrafter"/>
</dbReference>
<dbReference type="Gene3D" id="2.130.10.10">
    <property type="entry name" value="YVTN repeat-like/Quinoprotein amine dehydrogenase"/>
    <property type="match status" value="1"/>
</dbReference>
<keyword evidence="8" id="KW-0505">Motor protein</keyword>
<dbReference type="SUPFAM" id="SSF50978">
    <property type="entry name" value="WD40 repeat-like"/>
    <property type="match status" value="1"/>
</dbReference>
<keyword evidence="7" id="KW-0243">Dynein</keyword>